<reference evidence="2" key="1">
    <citation type="journal article" date="2024" name="Proc. Natl. Acad. Sci. U.S.A.">
        <title>Extraordinary preservation of gene collinearity over three hundred million years revealed in homosporous lycophytes.</title>
        <authorList>
            <person name="Li C."/>
            <person name="Wickell D."/>
            <person name="Kuo L.Y."/>
            <person name="Chen X."/>
            <person name="Nie B."/>
            <person name="Liao X."/>
            <person name="Peng D."/>
            <person name="Ji J."/>
            <person name="Jenkins J."/>
            <person name="Williams M."/>
            <person name="Shu S."/>
            <person name="Plott C."/>
            <person name="Barry K."/>
            <person name="Rajasekar S."/>
            <person name="Grimwood J."/>
            <person name="Han X."/>
            <person name="Sun S."/>
            <person name="Hou Z."/>
            <person name="He W."/>
            <person name="Dai G."/>
            <person name="Sun C."/>
            <person name="Schmutz J."/>
            <person name="Leebens-Mack J.H."/>
            <person name="Li F.W."/>
            <person name="Wang L."/>
        </authorList>
    </citation>
    <scope>NUCLEOTIDE SEQUENCE [LARGE SCALE GENOMIC DNA]</scope>
    <source>
        <strain evidence="2">cv. PW_Plant_1</strain>
    </source>
</reference>
<dbReference type="EMBL" id="CM055102">
    <property type="protein sequence ID" value="KAJ7537544.1"/>
    <property type="molecule type" value="Genomic_DNA"/>
</dbReference>
<organism evidence="1 2">
    <name type="scientific">Diphasiastrum complanatum</name>
    <name type="common">Issler's clubmoss</name>
    <name type="synonym">Lycopodium complanatum</name>
    <dbReference type="NCBI Taxonomy" id="34168"/>
    <lineage>
        <taxon>Eukaryota</taxon>
        <taxon>Viridiplantae</taxon>
        <taxon>Streptophyta</taxon>
        <taxon>Embryophyta</taxon>
        <taxon>Tracheophyta</taxon>
        <taxon>Lycopodiopsida</taxon>
        <taxon>Lycopodiales</taxon>
        <taxon>Lycopodiaceae</taxon>
        <taxon>Lycopodioideae</taxon>
        <taxon>Diphasiastrum</taxon>
    </lineage>
</organism>
<evidence type="ECO:0000313" key="1">
    <source>
        <dbReference type="EMBL" id="KAJ7537544.1"/>
    </source>
</evidence>
<proteinExistence type="predicted"/>
<sequence>MKMKLQLPRYTHPFSSCVKNMKSVILLNNIGLTHLANPLFQPYQQPILSLTIPTTNLLTIFFLSPFHVHSPTQHTKQNPFLILLLDPFTSTYSLIPSPTSSYSLIPSADMKFF</sequence>
<keyword evidence="2" id="KW-1185">Reference proteome</keyword>
<comment type="caution">
    <text evidence="1">The sequence shown here is derived from an EMBL/GenBank/DDBJ whole genome shotgun (WGS) entry which is preliminary data.</text>
</comment>
<gene>
    <name evidence="1" type="ORF">O6H91_11G010600</name>
</gene>
<evidence type="ECO:0000313" key="2">
    <source>
        <dbReference type="Proteomes" id="UP001162992"/>
    </source>
</evidence>
<name>A0ACC2C6C7_DIPCM</name>
<protein>
    <submittedName>
        <fullName evidence="1">Uncharacterized protein</fullName>
    </submittedName>
</protein>
<dbReference type="Proteomes" id="UP001162992">
    <property type="component" value="Chromosome 11"/>
</dbReference>
<accession>A0ACC2C6C7</accession>